<feature type="compositionally biased region" description="Basic and acidic residues" evidence="2">
    <location>
        <begin position="363"/>
        <end position="385"/>
    </location>
</feature>
<dbReference type="EMBL" id="BKCJ010244137">
    <property type="protein sequence ID" value="GEZ13191.1"/>
    <property type="molecule type" value="Genomic_DNA"/>
</dbReference>
<evidence type="ECO:0000313" key="3">
    <source>
        <dbReference type="EMBL" id="GEZ13191.1"/>
    </source>
</evidence>
<evidence type="ECO:0000256" key="2">
    <source>
        <dbReference type="SAM" id="MobiDB-lite"/>
    </source>
</evidence>
<feature type="region of interest" description="Disordered" evidence="2">
    <location>
        <begin position="322"/>
        <end position="343"/>
    </location>
</feature>
<feature type="coiled-coil region" evidence="1">
    <location>
        <begin position="240"/>
        <end position="267"/>
    </location>
</feature>
<organism evidence="3">
    <name type="scientific">Tanacetum cinerariifolium</name>
    <name type="common">Dalmatian daisy</name>
    <name type="synonym">Chrysanthemum cinerariifolium</name>
    <dbReference type="NCBI Taxonomy" id="118510"/>
    <lineage>
        <taxon>Eukaryota</taxon>
        <taxon>Viridiplantae</taxon>
        <taxon>Streptophyta</taxon>
        <taxon>Embryophyta</taxon>
        <taxon>Tracheophyta</taxon>
        <taxon>Spermatophyta</taxon>
        <taxon>Magnoliopsida</taxon>
        <taxon>eudicotyledons</taxon>
        <taxon>Gunneridae</taxon>
        <taxon>Pentapetalae</taxon>
        <taxon>asterids</taxon>
        <taxon>campanulids</taxon>
        <taxon>Asterales</taxon>
        <taxon>Asteraceae</taxon>
        <taxon>Asteroideae</taxon>
        <taxon>Anthemideae</taxon>
        <taxon>Anthemidinae</taxon>
        <taxon>Tanacetum</taxon>
    </lineage>
</organism>
<proteinExistence type="predicted"/>
<reference evidence="3" key="1">
    <citation type="journal article" date="2019" name="Sci. Rep.">
        <title>Draft genome of Tanacetum cinerariifolium, the natural source of mosquito coil.</title>
        <authorList>
            <person name="Yamashiro T."/>
            <person name="Shiraishi A."/>
            <person name="Satake H."/>
            <person name="Nakayama K."/>
        </authorList>
    </citation>
    <scope>NUCLEOTIDE SEQUENCE</scope>
</reference>
<evidence type="ECO:0000256" key="1">
    <source>
        <dbReference type="SAM" id="Coils"/>
    </source>
</evidence>
<protein>
    <submittedName>
        <fullName evidence="3">Uncharacterized protein</fullName>
    </submittedName>
</protein>
<feature type="region of interest" description="Disordered" evidence="2">
    <location>
        <begin position="358"/>
        <end position="385"/>
    </location>
</feature>
<dbReference type="AlphaFoldDB" id="A0A699I4J5"/>
<feature type="compositionally biased region" description="Basic and acidic residues" evidence="2">
    <location>
        <begin position="322"/>
        <end position="341"/>
    </location>
</feature>
<accession>A0A699I4J5</accession>
<comment type="caution">
    <text evidence="3">The sequence shown here is derived from an EMBL/GenBank/DDBJ whole genome shotgun (WGS) entry which is preliminary data.</text>
</comment>
<gene>
    <name evidence="3" type="ORF">Tci_485164</name>
</gene>
<name>A0A699I4J5_TANCI</name>
<sequence length="546" mass="64337">MAQPQRQDDVHQDELCPSNKRYALMDANKKIDLDNLLCLNKNRILANILHNHPVRSSIVASSLVPWIYLGQFWHTLKEDNSKYMLKFMLDRKELTLNLDDFRIIFQLPQATNNNHKHFVVARKFSKIVPITLLTRTSINTDSLSHIHKPYRKHKDEVGMKILSWMITDGMKLTENYQMYAAVFGVDVPTTQSQPIESSQRMHRTISAPRSPNLETDEVELKPMSNKKSLEVEITAAEQPVNVIEEEEKSAEDDYELKRREKGKHEEESFFDEFQRRYGYLFEHLKTRFLLRKKFNMLAQHLQEIMEESLPTMVDDRVEELTKTQVPDDPHDDAHRKGENSAKRQNTFEHGTFVFRESSIGQDFESKPDNDEIPTEKVSQEPVDEMSHTVNEVKLHKVVDEMLRQRCTLGDEHQYHIDHMQNFLKNDIVWESKKRNLSLITSIKPHSSRTKLPKRSQSSCTISVIFPGDDIEERTSRWVEKVLEGLKSYNNDVKHGYVTPSLSNEDVEYLQLFEGEIKERLEHHDQMRRWEIYVNERSLRSRRERPE</sequence>
<keyword evidence="1" id="KW-0175">Coiled coil</keyword>